<dbReference type="EC" id="5.1.3.13" evidence="3"/>
<evidence type="ECO:0000313" key="11">
    <source>
        <dbReference type="Proteomes" id="UP000559404"/>
    </source>
</evidence>
<dbReference type="EMBL" id="JACEON010000012">
    <property type="protein sequence ID" value="MBA4612651.1"/>
    <property type="molecule type" value="Genomic_DNA"/>
</dbReference>
<evidence type="ECO:0000256" key="5">
    <source>
        <dbReference type="ARBA" id="ARBA00029758"/>
    </source>
</evidence>
<evidence type="ECO:0000256" key="7">
    <source>
        <dbReference type="ARBA" id="ARBA00033311"/>
    </source>
</evidence>
<feature type="active site" description="Proton donor" evidence="8">
    <location>
        <position position="133"/>
    </location>
</feature>
<dbReference type="AlphaFoldDB" id="A0A838XUE3"/>
<dbReference type="InterPro" id="IPR011051">
    <property type="entry name" value="RmlC_Cupin_sf"/>
</dbReference>
<accession>A0A838XUE3</accession>
<name>A0A838XUE3_9HYPH</name>
<comment type="caution">
    <text evidence="10">The sequence shown here is derived from an EMBL/GenBank/DDBJ whole genome shotgun (WGS) entry which is preliminary data.</text>
</comment>
<gene>
    <name evidence="10" type="ORF">H1W37_13370</name>
</gene>
<keyword evidence="11" id="KW-1185">Reference proteome</keyword>
<comment type="catalytic activity">
    <reaction evidence="1">
        <text>dTDP-4-dehydro-6-deoxy-alpha-D-glucose = dTDP-4-dehydro-beta-L-rhamnose</text>
        <dbReference type="Rhea" id="RHEA:16969"/>
        <dbReference type="ChEBI" id="CHEBI:57649"/>
        <dbReference type="ChEBI" id="CHEBI:62830"/>
        <dbReference type="EC" id="5.1.3.13"/>
    </reaction>
</comment>
<dbReference type="GO" id="GO:0008830">
    <property type="term" value="F:dTDP-4-dehydrorhamnose 3,5-epimerase activity"/>
    <property type="evidence" value="ECO:0007669"/>
    <property type="project" value="UniProtKB-EC"/>
</dbReference>
<dbReference type="GO" id="GO:0000271">
    <property type="term" value="P:polysaccharide biosynthetic process"/>
    <property type="evidence" value="ECO:0007669"/>
    <property type="project" value="TreeGrafter"/>
</dbReference>
<dbReference type="GO" id="GO:0005829">
    <property type="term" value="C:cytosol"/>
    <property type="evidence" value="ECO:0007669"/>
    <property type="project" value="TreeGrafter"/>
</dbReference>
<dbReference type="InterPro" id="IPR000888">
    <property type="entry name" value="RmlC-like"/>
</dbReference>
<dbReference type="InterPro" id="IPR014710">
    <property type="entry name" value="RmlC-like_jellyroll"/>
</dbReference>
<dbReference type="PANTHER" id="PTHR21047">
    <property type="entry name" value="DTDP-6-DEOXY-D-GLUCOSE-3,5 EPIMERASE"/>
    <property type="match status" value="1"/>
</dbReference>
<evidence type="ECO:0000256" key="3">
    <source>
        <dbReference type="ARBA" id="ARBA00012098"/>
    </source>
</evidence>
<dbReference type="PANTHER" id="PTHR21047:SF2">
    <property type="entry name" value="THYMIDINE DIPHOSPHO-4-KETO-RHAMNOSE 3,5-EPIMERASE"/>
    <property type="match status" value="1"/>
</dbReference>
<dbReference type="Gene3D" id="2.60.120.10">
    <property type="entry name" value="Jelly Rolls"/>
    <property type="match status" value="1"/>
</dbReference>
<comment type="function">
    <text evidence="2">Catalyzes the epimerization of the C3' and C5'positions of dTDP-6-deoxy-D-xylo-4-hexulose, forming dTDP-6-deoxy-L-lyxo-4-hexulose.</text>
</comment>
<proteinExistence type="predicted"/>
<protein>
    <recommendedName>
        <fullName evidence="4">dTDP-4-dehydrorhamnose 3,5-epimerase</fullName>
        <ecNumber evidence="3">5.1.3.13</ecNumber>
    </recommendedName>
    <alternativeName>
        <fullName evidence="6">Thymidine diphospho-4-keto-rhamnose 3,5-epimerase</fullName>
    </alternativeName>
    <alternativeName>
        <fullName evidence="5">dTDP-4-keto-6-deoxyglucose 3,5-epimerase</fullName>
    </alternativeName>
    <alternativeName>
        <fullName evidence="7">dTDP-6-deoxy-D-xylo-4-hexulose 3,5-epimerase</fullName>
    </alternativeName>
</protein>
<evidence type="ECO:0000256" key="1">
    <source>
        <dbReference type="ARBA" id="ARBA00001298"/>
    </source>
</evidence>
<feature type="active site" description="Proton acceptor" evidence="8">
    <location>
        <position position="63"/>
    </location>
</feature>
<organism evidence="10 11">
    <name type="scientific">Stappia taiwanensis</name>
    <dbReference type="NCBI Taxonomy" id="992267"/>
    <lineage>
        <taxon>Bacteria</taxon>
        <taxon>Pseudomonadati</taxon>
        <taxon>Pseudomonadota</taxon>
        <taxon>Alphaproteobacteria</taxon>
        <taxon>Hyphomicrobiales</taxon>
        <taxon>Stappiaceae</taxon>
        <taxon>Stappia</taxon>
    </lineage>
</organism>
<evidence type="ECO:0000256" key="6">
    <source>
        <dbReference type="ARBA" id="ARBA00031424"/>
    </source>
</evidence>
<dbReference type="SUPFAM" id="SSF51182">
    <property type="entry name" value="RmlC-like cupins"/>
    <property type="match status" value="1"/>
</dbReference>
<reference evidence="10 11" key="2">
    <citation type="submission" date="2020-08" db="EMBL/GenBank/DDBJ databases">
        <title>Stappia taiwanensis sp. nov., isolated from a coastal thermal spring.</title>
        <authorList>
            <person name="Kampfer P."/>
        </authorList>
    </citation>
    <scope>NUCLEOTIDE SEQUENCE [LARGE SCALE GENOMIC DNA]</scope>
    <source>
        <strain evidence="10 11">DSM 23284</strain>
    </source>
</reference>
<dbReference type="CDD" id="cd00438">
    <property type="entry name" value="cupin_RmlC"/>
    <property type="match status" value="1"/>
</dbReference>
<dbReference type="Proteomes" id="UP000559404">
    <property type="component" value="Unassembled WGS sequence"/>
</dbReference>
<evidence type="ECO:0000256" key="9">
    <source>
        <dbReference type="PIRSR" id="PIRSR600888-3"/>
    </source>
</evidence>
<evidence type="ECO:0000256" key="4">
    <source>
        <dbReference type="ARBA" id="ARBA00019595"/>
    </source>
</evidence>
<dbReference type="Pfam" id="PF00908">
    <property type="entry name" value="dTDP_sugar_isom"/>
    <property type="match status" value="1"/>
</dbReference>
<dbReference type="GO" id="GO:0019305">
    <property type="term" value="P:dTDP-rhamnose biosynthetic process"/>
    <property type="evidence" value="ECO:0007669"/>
    <property type="project" value="TreeGrafter"/>
</dbReference>
<reference evidence="10 11" key="1">
    <citation type="submission" date="2020-07" db="EMBL/GenBank/DDBJ databases">
        <authorList>
            <person name="Li M."/>
        </authorList>
    </citation>
    <scope>NUCLEOTIDE SEQUENCE [LARGE SCALE GENOMIC DNA]</scope>
    <source>
        <strain evidence="10 11">DSM 23284</strain>
    </source>
</reference>
<evidence type="ECO:0000256" key="2">
    <source>
        <dbReference type="ARBA" id="ARBA00001997"/>
    </source>
</evidence>
<evidence type="ECO:0000256" key="8">
    <source>
        <dbReference type="PIRSR" id="PIRSR600888-1"/>
    </source>
</evidence>
<evidence type="ECO:0000313" key="10">
    <source>
        <dbReference type="EMBL" id="MBA4612651.1"/>
    </source>
</evidence>
<feature type="site" description="Participates in a stacking interaction with the thymidine ring of dTDP-4-oxo-6-deoxyglucose" evidence="9">
    <location>
        <position position="139"/>
    </location>
</feature>
<sequence>MLSFQATDLQDVVLVETGAHRDERGAFARLYCPEAFAAAGIAFTPSQINLSTNTLRHTLRGLHFQAAPWAEAKFVRVVTGAIYDVVLDLRPDSPSYRRWQAFELSADNLRGLFIPEGCAHGFLTLEDDTGVLYQMGRPYEPGHAAGIRYDDPAFAIDWPAAPVLISRADREWPLFAG</sequence>
<dbReference type="RefSeq" id="WP_181760839.1">
    <property type="nucleotide sequence ID" value="NZ_BMCR01000003.1"/>
</dbReference>